<feature type="compositionally biased region" description="Basic residues" evidence="1">
    <location>
        <begin position="1"/>
        <end position="16"/>
    </location>
</feature>
<feature type="region of interest" description="Disordered" evidence="1">
    <location>
        <begin position="1"/>
        <end position="380"/>
    </location>
</feature>
<feature type="compositionally biased region" description="Basic and acidic residues" evidence="1">
    <location>
        <begin position="185"/>
        <end position="197"/>
    </location>
</feature>
<gene>
    <name evidence="2" type="ORF">EBH_0020300</name>
</gene>
<evidence type="ECO:0000313" key="2">
    <source>
        <dbReference type="EMBL" id="CDJ48410.1"/>
    </source>
</evidence>
<feature type="compositionally biased region" description="Basic and acidic residues" evidence="1">
    <location>
        <begin position="120"/>
        <end position="132"/>
    </location>
</feature>
<feature type="compositionally biased region" description="Basic and acidic residues" evidence="1">
    <location>
        <begin position="369"/>
        <end position="378"/>
    </location>
</feature>
<keyword evidence="3" id="KW-1185">Reference proteome</keyword>
<reference evidence="2" key="1">
    <citation type="submission" date="2013-10" db="EMBL/GenBank/DDBJ databases">
        <title>Genomic analysis of the causative agents of coccidiosis in chickens.</title>
        <authorList>
            <person name="Reid A.J."/>
            <person name="Blake D."/>
            <person name="Billington K."/>
            <person name="Browne H."/>
            <person name="Dunn M."/>
            <person name="Hung S."/>
            <person name="Kawahara F."/>
            <person name="Miranda-Saavedra D."/>
            <person name="Mourier T."/>
            <person name="Nagra H."/>
            <person name="Otto T.D."/>
            <person name="Rawlings N."/>
            <person name="Sanchez A."/>
            <person name="Sanders M."/>
            <person name="Subramaniam C."/>
            <person name="Tay Y."/>
            <person name="Dear P."/>
            <person name="Doerig C."/>
            <person name="Gruber A."/>
            <person name="Parkinson J."/>
            <person name="Shirley M."/>
            <person name="Wan K.L."/>
            <person name="Berriman M."/>
            <person name="Tomley F."/>
            <person name="Pain A."/>
        </authorList>
    </citation>
    <scope>NUCLEOTIDE SEQUENCE [LARGE SCALE GENOMIC DNA]</scope>
    <source>
        <strain evidence="2">Houghton</strain>
    </source>
</reference>
<name>U6LKW9_9EIME</name>
<reference evidence="2" key="2">
    <citation type="submission" date="2013-10" db="EMBL/GenBank/DDBJ databases">
        <authorList>
            <person name="Aslett M."/>
        </authorList>
    </citation>
    <scope>NUCLEOTIDE SEQUENCE [LARGE SCALE GENOMIC DNA]</scope>
    <source>
        <strain evidence="2">Houghton</strain>
    </source>
</reference>
<evidence type="ECO:0000256" key="1">
    <source>
        <dbReference type="SAM" id="MobiDB-lite"/>
    </source>
</evidence>
<dbReference type="EMBL" id="HG711108">
    <property type="protein sequence ID" value="CDJ48410.1"/>
    <property type="molecule type" value="Genomic_DNA"/>
</dbReference>
<sequence length="402" mass="44499">MSSKASKRRRLSRSAPRHVFCEKGREIDHAAVNDERLEDITSRSIEESQESQTQKEKGGLGTSLAAHTAILPVNKPAQAASQGKDDDAIARRPYGKPISKSRKLKGGSHASPSVYIQEVHATREESHTREENGADSFPPPTARAQLKNPGIHRSAKRTKARELKHSSEEGSQACESNRAQVAKQNELKKSKKHEQSKGRHRERKGTDVEESSPAEAAFPNRQANLRQINVAGKTGEGNEYQEKVNNVTNEKFSLQEKHRKAPANAAEAVEEVECSTNNGNSKRHTANRGKGSVSDEGKSPSKIGASKRMDLPVTEAIEEKRRNRTRKHNISGENSVTNTHTAEAPPRDVPENSTNHIQRSEAVPAQLHETNRTQKDDPLPDCEEELEEQTTLFGIECRVLPE</sequence>
<protein>
    <submittedName>
        <fullName evidence="2">Uncharacterized protein</fullName>
    </submittedName>
</protein>
<proteinExistence type="predicted"/>
<organism evidence="2 3">
    <name type="scientific">Eimeria brunetti</name>
    <dbReference type="NCBI Taxonomy" id="51314"/>
    <lineage>
        <taxon>Eukaryota</taxon>
        <taxon>Sar</taxon>
        <taxon>Alveolata</taxon>
        <taxon>Apicomplexa</taxon>
        <taxon>Conoidasida</taxon>
        <taxon>Coccidia</taxon>
        <taxon>Eucoccidiorida</taxon>
        <taxon>Eimeriorina</taxon>
        <taxon>Eimeriidae</taxon>
        <taxon>Eimeria</taxon>
    </lineage>
</organism>
<feature type="compositionally biased region" description="Polar residues" evidence="1">
    <location>
        <begin position="243"/>
        <end position="252"/>
    </location>
</feature>
<dbReference type="VEuPathDB" id="ToxoDB:EBH_0020300"/>
<evidence type="ECO:0000313" key="3">
    <source>
        <dbReference type="Proteomes" id="UP000030750"/>
    </source>
</evidence>
<feature type="compositionally biased region" description="Basic and acidic residues" evidence="1">
    <location>
        <begin position="19"/>
        <end position="46"/>
    </location>
</feature>
<dbReference type="Proteomes" id="UP000030750">
    <property type="component" value="Unassembled WGS sequence"/>
</dbReference>
<dbReference type="OrthoDB" id="10669176at2759"/>
<accession>U6LKW9</accession>
<feature type="compositionally biased region" description="Polar residues" evidence="1">
    <location>
        <begin position="331"/>
        <end position="341"/>
    </location>
</feature>
<feature type="compositionally biased region" description="Polar residues" evidence="1">
    <location>
        <begin position="169"/>
        <end position="183"/>
    </location>
</feature>
<dbReference type="AlphaFoldDB" id="U6LKW9"/>